<reference evidence="2" key="1">
    <citation type="journal article" date="2024" name="Proc. Natl. Acad. Sci. U.S.A.">
        <title>Extraordinary preservation of gene collinearity over three hundred million years revealed in homosporous lycophytes.</title>
        <authorList>
            <person name="Li C."/>
            <person name="Wickell D."/>
            <person name="Kuo L.Y."/>
            <person name="Chen X."/>
            <person name="Nie B."/>
            <person name="Liao X."/>
            <person name="Peng D."/>
            <person name="Ji J."/>
            <person name="Jenkins J."/>
            <person name="Williams M."/>
            <person name="Shu S."/>
            <person name="Plott C."/>
            <person name="Barry K."/>
            <person name="Rajasekar S."/>
            <person name="Grimwood J."/>
            <person name="Han X."/>
            <person name="Sun S."/>
            <person name="Hou Z."/>
            <person name="He W."/>
            <person name="Dai G."/>
            <person name="Sun C."/>
            <person name="Schmutz J."/>
            <person name="Leebens-Mack J.H."/>
            <person name="Li F.W."/>
            <person name="Wang L."/>
        </authorList>
    </citation>
    <scope>NUCLEOTIDE SEQUENCE [LARGE SCALE GENOMIC DNA]</scope>
    <source>
        <strain evidence="2">cv. PW_Plant_1</strain>
    </source>
</reference>
<gene>
    <name evidence="1" type="ORF">O6H91_06G032800</name>
</gene>
<protein>
    <submittedName>
        <fullName evidence="1">Uncharacterized protein</fullName>
    </submittedName>
</protein>
<sequence>MGLRTKRLIRKICVYLRRLHDKLCVHCQCHRQAWHTKATFSVFERKKASALDRVDGLSGPMSTDGMLEHESEVEGGAIIRLATLNVAHFSRASAVPSHSCEPFKPQNRINIASALNPPAPGVSQNFCLRLKPNVSYNPTFTPRSTLSLSPSFHTSTESNPLHNSISYSTLQSKLTESFPFLEHNAYIGSGFEFSKHHCVNPTFSPWRGFHSTPCDASPISRESISGIWSVLDVLREANADIVALQEVKAHEEKGMRPLSDLAEALGMNYAYAESWAPEFGNAVLSRWPIKSWSVKRIHDDTDYRNVLKVVVDIPLVGEVNFHCTHLDHLDEDWRLKQVQSLTEDTKGYPHILVGDLNSLKKSDYSKERWTEIAKVREENGKLAPKDAVMEKLLKEKGYIDSVSAAGEEDDVITVPNGQMVQGTCKYGTRLDYILASPLLPYRFVPGSYSVISSRGTSDHHLVKVDIQRV</sequence>
<name>A0ACC2DC15_DIPCM</name>
<evidence type="ECO:0000313" key="1">
    <source>
        <dbReference type="EMBL" id="KAJ7551863.1"/>
    </source>
</evidence>
<dbReference type="EMBL" id="CM055097">
    <property type="protein sequence ID" value="KAJ7551863.1"/>
    <property type="molecule type" value="Genomic_DNA"/>
</dbReference>
<organism evidence="1 2">
    <name type="scientific">Diphasiastrum complanatum</name>
    <name type="common">Issler's clubmoss</name>
    <name type="synonym">Lycopodium complanatum</name>
    <dbReference type="NCBI Taxonomy" id="34168"/>
    <lineage>
        <taxon>Eukaryota</taxon>
        <taxon>Viridiplantae</taxon>
        <taxon>Streptophyta</taxon>
        <taxon>Embryophyta</taxon>
        <taxon>Tracheophyta</taxon>
        <taxon>Lycopodiopsida</taxon>
        <taxon>Lycopodiales</taxon>
        <taxon>Lycopodiaceae</taxon>
        <taxon>Lycopodioideae</taxon>
        <taxon>Diphasiastrum</taxon>
    </lineage>
</organism>
<proteinExistence type="predicted"/>
<evidence type="ECO:0000313" key="2">
    <source>
        <dbReference type="Proteomes" id="UP001162992"/>
    </source>
</evidence>
<keyword evidence="2" id="KW-1185">Reference proteome</keyword>
<comment type="caution">
    <text evidence="1">The sequence shown here is derived from an EMBL/GenBank/DDBJ whole genome shotgun (WGS) entry which is preliminary data.</text>
</comment>
<accession>A0ACC2DC15</accession>
<dbReference type="Proteomes" id="UP001162992">
    <property type="component" value="Chromosome 6"/>
</dbReference>